<dbReference type="GeneID" id="37271380"/>
<dbReference type="RefSeq" id="XP_025600957.1">
    <property type="nucleotide sequence ID" value="XM_025743836.1"/>
</dbReference>
<protein>
    <submittedName>
        <fullName evidence="2">Uncharacterized protein</fullName>
    </submittedName>
</protein>
<evidence type="ECO:0000313" key="3">
    <source>
        <dbReference type="Proteomes" id="UP000245946"/>
    </source>
</evidence>
<evidence type="ECO:0000256" key="1">
    <source>
        <dbReference type="SAM" id="MobiDB-lite"/>
    </source>
</evidence>
<organism evidence="2 3">
    <name type="scientific">Tilletiopsis washingtonensis</name>
    <dbReference type="NCBI Taxonomy" id="58919"/>
    <lineage>
        <taxon>Eukaryota</taxon>
        <taxon>Fungi</taxon>
        <taxon>Dikarya</taxon>
        <taxon>Basidiomycota</taxon>
        <taxon>Ustilaginomycotina</taxon>
        <taxon>Exobasidiomycetes</taxon>
        <taxon>Entylomatales</taxon>
        <taxon>Entylomatales incertae sedis</taxon>
        <taxon>Tilletiopsis</taxon>
    </lineage>
</organism>
<dbReference type="Proteomes" id="UP000245946">
    <property type="component" value="Unassembled WGS sequence"/>
</dbReference>
<reference evidence="2 3" key="1">
    <citation type="journal article" date="2018" name="Mol. Biol. Evol.">
        <title>Broad Genomic Sampling Reveals a Smut Pathogenic Ancestry of the Fungal Clade Ustilaginomycotina.</title>
        <authorList>
            <person name="Kijpornyongpan T."/>
            <person name="Mondo S.J."/>
            <person name="Barry K."/>
            <person name="Sandor L."/>
            <person name="Lee J."/>
            <person name="Lipzen A."/>
            <person name="Pangilinan J."/>
            <person name="LaButti K."/>
            <person name="Hainaut M."/>
            <person name="Henrissat B."/>
            <person name="Grigoriev I.V."/>
            <person name="Spatafora J.W."/>
            <person name="Aime M.C."/>
        </authorList>
    </citation>
    <scope>NUCLEOTIDE SEQUENCE [LARGE SCALE GENOMIC DNA]</scope>
    <source>
        <strain evidence="2 3">MCA 4186</strain>
    </source>
</reference>
<feature type="region of interest" description="Disordered" evidence="1">
    <location>
        <begin position="1"/>
        <end position="52"/>
    </location>
</feature>
<accession>A0A316ZI08</accession>
<gene>
    <name evidence="2" type="ORF">FA09DRAFT_336092</name>
</gene>
<proteinExistence type="predicted"/>
<dbReference type="AlphaFoldDB" id="A0A316ZI08"/>
<sequence length="356" mass="39055">MPRKTGPASGITVQRHSPYLRGGSRERGRSSTASTRGAATATQSTDTTMGDTLRSAGADMIELDVALSSDKSPPSDAHPNTSASVAHLNADEPITEYPHLFWKSSKRCAVTPSVPWAEMPPFQDERQRPSLTVIPPGVSRFQLLNHNFDLRDSTLRGRAIITARRCLLDFLRRAGDGDTSAAEGATFHIHGIGKRRVLDISTPNDRKLLLEAMPLAFDGQAACYVGRGPKCSAHHATVRILGVGPNICHDFITRLCETLAPHGSPREAWSIDLVDPLDEDQLAVASGEIRVLVALEHDGAPSPAPRDTAFLMPGFMEWNGEHFELEYCGRRQHCEHCKSRADPHHERDKCEYNVCD</sequence>
<name>A0A316ZI08_9BASI</name>
<dbReference type="EMBL" id="KZ819284">
    <property type="protein sequence ID" value="PWO00679.1"/>
    <property type="molecule type" value="Genomic_DNA"/>
</dbReference>
<feature type="compositionally biased region" description="Low complexity" evidence="1">
    <location>
        <begin position="30"/>
        <end position="42"/>
    </location>
</feature>
<keyword evidence="3" id="KW-1185">Reference proteome</keyword>
<evidence type="ECO:0000313" key="2">
    <source>
        <dbReference type="EMBL" id="PWO00679.1"/>
    </source>
</evidence>